<proteinExistence type="predicted"/>
<accession>A0AA38VLE1</accession>
<evidence type="ECO:0000313" key="2">
    <source>
        <dbReference type="Proteomes" id="UP001174694"/>
    </source>
</evidence>
<organism evidence="1 2">
    <name type="scientific">Pleurostoma richardsiae</name>
    <dbReference type="NCBI Taxonomy" id="41990"/>
    <lineage>
        <taxon>Eukaryota</taxon>
        <taxon>Fungi</taxon>
        <taxon>Dikarya</taxon>
        <taxon>Ascomycota</taxon>
        <taxon>Pezizomycotina</taxon>
        <taxon>Sordariomycetes</taxon>
        <taxon>Sordariomycetidae</taxon>
        <taxon>Calosphaeriales</taxon>
        <taxon>Pleurostomataceae</taxon>
        <taxon>Pleurostoma</taxon>
    </lineage>
</organism>
<dbReference type="Proteomes" id="UP001174694">
    <property type="component" value="Unassembled WGS sequence"/>
</dbReference>
<gene>
    <name evidence="1" type="ORF">NKR23_g711</name>
</gene>
<name>A0AA38VLE1_9PEZI</name>
<keyword evidence="2" id="KW-1185">Reference proteome</keyword>
<dbReference type="AlphaFoldDB" id="A0AA38VLE1"/>
<reference evidence="1" key="1">
    <citation type="submission" date="2022-07" db="EMBL/GenBank/DDBJ databases">
        <title>Fungi with potential for degradation of polypropylene.</title>
        <authorList>
            <person name="Gostincar C."/>
        </authorList>
    </citation>
    <scope>NUCLEOTIDE SEQUENCE</scope>
    <source>
        <strain evidence="1">EXF-13308</strain>
    </source>
</reference>
<dbReference type="EMBL" id="JANBVO010000001">
    <property type="protein sequence ID" value="KAJ9157631.1"/>
    <property type="molecule type" value="Genomic_DNA"/>
</dbReference>
<sequence length="72" mass="8043">MLARLIFLDTYTTTGGQETGLDMSMGSEEISQLEFRLRKLLRRLEEPQSDSWVNVDIGLSKLLKGKAVDLGA</sequence>
<comment type="caution">
    <text evidence="1">The sequence shown here is derived from an EMBL/GenBank/DDBJ whole genome shotgun (WGS) entry which is preliminary data.</text>
</comment>
<protein>
    <submittedName>
        <fullName evidence="1">Uncharacterized protein</fullName>
    </submittedName>
</protein>
<evidence type="ECO:0000313" key="1">
    <source>
        <dbReference type="EMBL" id="KAJ9157631.1"/>
    </source>
</evidence>